<feature type="compositionally biased region" description="Acidic residues" evidence="4">
    <location>
        <begin position="86"/>
        <end position="95"/>
    </location>
</feature>
<dbReference type="SUPFAM" id="SSF50156">
    <property type="entry name" value="PDZ domain-like"/>
    <property type="match status" value="1"/>
</dbReference>
<dbReference type="Gene3D" id="2.40.10.120">
    <property type="match status" value="1"/>
</dbReference>
<keyword evidence="5" id="KW-0812">Transmembrane</keyword>
<feature type="domain" description="PDZ" evidence="6">
    <location>
        <begin position="314"/>
        <end position="391"/>
    </location>
</feature>
<organism evidence="7 8">
    <name type="scientific">Candidatus Fimimorpha faecalis</name>
    <dbReference type="NCBI Taxonomy" id="2840824"/>
    <lineage>
        <taxon>Bacteria</taxon>
        <taxon>Bacillati</taxon>
        <taxon>Bacillota</taxon>
        <taxon>Clostridia</taxon>
        <taxon>Eubacteriales</taxon>
        <taxon>Candidatus Fimimorpha</taxon>
    </lineage>
</organism>
<keyword evidence="3" id="KW-0378">Hydrolase</keyword>
<comment type="similarity">
    <text evidence="1">Belongs to the peptidase S1C family.</text>
</comment>
<dbReference type="Gene3D" id="2.30.42.10">
    <property type="match status" value="1"/>
</dbReference>
<keyword evidence="5" id="KW-1133">Transmembrane helix</keyword>
<dbReference type="PANTHER" id="PTHR22939">
    <property type="entry name" value="SERINE PROTEASE FAMILY S1C HTRA-RELATED"/>
    <property type="match status" value="1"/>
</dbReference>
<sequence length="407" mass="44983">MKQKNEVPNQGQERQYIRETVVGRSKWYWCKRILLLFFIVILLSGAAGVTFALSKNWIETKREEEPASSEANPEGTAQESEKQTEEETTIEQEETSMLEQQAYREAEASIVTISITKQSVDWFDTSLEQVKQTFGVIIDITEESIFILTNAQDISSGDSIAVTIGEQTIPVTVQGICLQDNIALITVDYQRALSVIDTIKPIKMGNSSQIKLGDRVILAGSPLGYTQSVLFGIITYIDQSTTVADGSYQMYYTSLNVPVNSSGFLLNTKGELIGWISESYKKTDLDGFAACIGINDLNYVVEHMTEGRSIAMLGAEGLDVTDEIAEQIGLSNGFFLTGALDNSPAYTAGMQSGDVIVAVDEEMVTSVRTLRTILNSYEAGESAEITVMREGKDTYREIQFNIIFSER</sequence>
<evidence type="ECO:0000313" key="7">
    <source>
        <dbReference type="EMBL" id="HIR89544.1"/>
    </source>
</evidence>
<dbReference type="SUPFAM" id="SSF50494">
    <property type="entry name" value="Trypsin-like serine proteases"/>
    <property type="match status" value="1"/>
</dbReference>
<evidence type="ECO:0000256" key="2">
    <source>
        <dbReference type="ARBA" id="ARBA00022670"/>
    </source>
</evidence>
<name>A0A9D1EFW1_9FIRM</name>
<evidence type="ECO:0000259" key="6">
    <source>
        <dbReference type="PROSITE" id="PS50106"/>
    </source>
</evidence>
<dbReference type="Proteomes" id="UP000824201">
    <property type="component" value="Unassembled WGS sequence"/>
</dbReference>
<evidence type="ECO:0000256" key="3">
    <source>
        <dbReference type="ARBA" id="ARBA00022801"/>
    </source>
</evidence>
<dbReference type="InterPro" id="IPR001940">
    <property type="entry name" value="Peptidase_S1C"/>
</dbReference>
<dbReference type="EMBL" id="DVHN01000152">
    <property type="protein sequence ID" value="HIR89544.1"/>
    <property type="molecule type" value="Genomic_DNA"/>
</dbReference>
<comment type="caution">
    <text evidence="7">The sequence shown here is derived from an EMBL/GenBank/DDBJ whole genome shotgun (WGS) entry which is preliminary data.</text>
</comment>
<dbReference type="PROSITE" id="PS50106">
    <property type="entry name" value="PDZ"/>
    <property type="match status" value="1"/>
</dbReference>
<keyword evidence="2" id="KW-0645">Protease</keyword>
<evidence type="ECO:0000256" key="4">
    <source>
        <dbReference type="SAM" id="MobiDB-lite"/>
    </source>
</evidence>
<dbReference type="InterPro" id="IPR009003">
    <property type="entry name" value="Peptidase_S1_PA"/>
</dbReference>
<dbReference type="GO" id="GO:0006508">
    <property type="term" value="P:proteolysis"/>
    <property type="evidence" value="ECO:0007669"/>
    <property type="project" value="UniProtKB-KW"/>
</dbReference>
<dbReference type="Pfam" id="PF13180">
    <property type="entry name" value="PDZ_2"/>
    <property type="match status" value="1"/>
</dbReference>
<evidence type="ECO:0000256" key="1">
    <source>
        <dbReference type="ARBA" id="ARBA00010541"/>
    </source>
</evidence>
<accession>A0A9D1EFW1</accession>
<feature type="transmembrane region" description="Helical" evidence="5">
    <location>
        <begin position="33"/>
        <end position="53"/>
    </location>
</feature>
<feature type="region of interest" description="Disordered" evidence="4">
    <location>
        <begin position="62"/>
        <end position="95"/>
    </location>
</feature>
<dbReference type="InterPro" id="IPR001478">
    <property type="entry name" value="PDZ"/>
</dbReference>
<evidence type="ECO:0000313" key="8">
    <source>
        <dbReference type="Proteomes" id="UP000824201"/>
    </source>
</evidence>
<dbReference type="PRINTS" id="PR00834">
    <property type="entry name" value="PROTEASES2C"/>
</dbReference>
<dbReference type="InterPro" id="IPR036034">
    <property type="entry name" value="PDZ_sf"/>
</dbReference>
<dbReference type="Pfam" id="PF13365">
    <property type="entry name" value="Trypsin_2"/>
    <property type="match status" value="1"/>
</dbReference>
<proteinExistence type="inferred from homology"/>
<reference evidence="7" key="1">
    <citation type="submission" date="2020-10" db="EMBL/GenBank/DDBJ databases">
        <authorList>
            <person name="Gilroy R."/>
        </authorList>
    </citation>
    <scope>NUCLEOTIDE SEQUENCE</scope>
    <source>
        <strain evidence="7">ChiW13-3771</strain>
    </source>
</reference>
<feature type="compositionally biased region" description="Low complexity" evidence="4">
    <location>
        <begin position="68"/>
        <end position="78"/>
    </location>
</feature>
<protein>
    <submittedName>
        <fullName evidence="7">PDZ domain-containing protein</fullName>
    </submittedName>
</protein>
<dbReference type="SMART" id="SM00228">
    <property type="entry name" value="PDZ"/>
    <property type="match status" value="1"/>
</dbReference>
<gene>
    <name evidence="7" type="ORF">IAC96_11415</name>
</gene>
<dbReference type="GO" id="GO:0004252">
    <property type="term" value="F:serine-type endopeptidase activity"/>
    <property type="evidence" value="ECO:0007669"/>
    <property type="project" value="InterPro"/>
</dbReference>
<keyword evidence="5" id="KW-0472">Membrane</keyword>
<reference evidence="7" key="2">
    <citation type="journal article" date="2021" name="PeerJ">
        <title>Extensive microbial diversity within the chicken gut microbiome revealed by metagenomics and culture.</title>
        <authorList>
            <person name="Gilroy R."/>
            <person name="Ravi A."/>
            <person name="Getino M."/>
            <person name="Pursley I."/>
            <person name="Horton D.L."/>
            <person name="Alikhan N.F."/>
            <person name="Baker D."/>
            <person name="Gharbi K."/>
            <person name="Hall N."/>
            <person name="Watson M."/>
            <person name="Adriaenssens E.M."/>
            <person name="Foster-Nyarko E."/>
            <person name="Jarju S."/>
            <person name="Secka A."/>
            <person name="Antonio M."/>
            <person name="Oren A."/>
            <person name="Chaudhuri R.R."/>
            <person name="La Ragione R."/>
            <person name="Hildebrand F."/>
            <person name="Pallen M.J."/>
        </authorList>
    </citation>
    <scope>NUCLEOTIDE SEQUENCE</scope>
    <source>
        <strain evidence="7">ChiW13-3771</strain>
    </source>
</reference>
<dbReference type="AlphaFoldDB" id="A0A9D1EFW1"/>
<dbReference type="PANTHER" id="PTHR22939:SF129">
    <property type="entry name" value="SERINE PROTEASE HTRA2, MITOCHONDRIAL"/>
    <property type="match status" value="1"/>
</dbReference>
<evidence type="ECO:0000256" key="5">
    <source>
        <dbReference type="SAM" id="Phobius"/>
    </source>
</evidence>